<gene>
    <name evidence="2" type="ORF">E3U55_03370</name>
</gene>
<sequence length="246" mass="28725">MTKKKIQVILLSGVILVALFLIYWFYFSKPTDFPSDQQLAKEINQIFPKADVDTIQDTIILDSEHVFVPFVSSNEEYGSSYWTWEKHKWKPVYINTVGDPLVWRIDSKDPSSSFIVWNIHPRDNVNYMRFYMIRDRGYHISYGIHTYIPQIQMEKQLSLKEQGYGVLKLPIEWGNFLTRANRLAKAQNPNVTFNSLLPDASVYIGWMPYNSDDELVFPENSVNGHGFINGDIETDFVRLLNEIDLE</sequence>
<keyword evidence="1" id="KW-1133">Transmembrane helix</keyword>
<dbReference type="AlphaFoldDB" id="A0A4Y8IQL7"/>
<dbReference type="RefSeq" id="WP_134338929.1">
    <property type="nucleotide sequence ID" value="NZ_SOPW01000003.1"/>
</dbReference>
<keyword evidence="1" id="KW-0812">Transmembrane</keyword>
<feature type="transmembrane region" description="Helical" evidence="1">
    <location>
        <begin position="7"/>
        <end position="27"/>
    </location>
</feature>
<proteinExistence type="predicted"/>
<dbReference type="Proteomes" id="UP000297975">
    <property type="component" value="Unassembled WGS sequence"/>
</dbReference>
<keyword evidence="1" id="KW-0472">Membrane</keyword>
<dbReference type="EMBL" id="SOPW01000003">
    <property type="protein sequence ID" value="TFB23868.1"/>
    <property type="molecule type" value="Genomic_DNA"/>
</dbReference>
<evidence type="ECO:0000256" key="1">
    <source>
        <dbReference type="SAM" id="Phobius"/>
    </source>
</evidence>
<reference evidence="2 3" key="1">
    <citation type="submission" date="2019-03" db="EMBL/GenBank/DDBJ databases">
        <authorList>
            <person name="He R.-H."/>
        </authorList>
    </citation>
    <scope>NUCLEOTIDE SEQUENCE [LARGE SCALE GENOMIC DNA]</scope>
    <source>
        <strain evidence="3">SH 714</strain>
    </source>
</reference>
<name>A0A4Y8IQL7_9BACI</name>
<evidence type="ECO:0000313" key="2">
    <source>
        <dbReference type="EMBL" id="TFB23868.1"/>
    </source>
</evidence>
<evidence type="ECO:0000313" key="3">
    <source>
        <dbReference type="Proteomes" id="UP000297975"/>
    </source>
</evidence>
<comment type="caution">
    <text evidence="2">The sequence shown here is derived from an EMBL/GenBank/DDBJ whole genome shotgun (WGS) entry which is preliminary data.</text>
</comment>
<protein>
    <submittedName>
        <fullName evidence="2">Uncharacterized protein</fullName>
    </submittedName>
</protein>
<organism evidence="2 3">
    <name type="scientific">Filobacillus milosensis</name>
    <dbReference type="NCBI Taxonomy" id="94137"/>
    <lineage>
        <taxon>Bacteria</taxon>
        <taxon>Bacillati</taxon>
        <taxon>Bacillota</taxon>
        <taxon>Bacilli</taxon>
        <taxon>Bacillales</taxon>
        <taxon>Bacillaceae</taxon>
        <taxon>Filobacillus</taxon>
    </lineage>
</organism>
<accession>A0A4Y8IQL7</accession>
<keyword evidence="3" id="KW-1185">Reference proteome</keyword>
<dbReference type="OrthoDB" id="2452975at2"/>